<evidence type="ECO:0000256" key="11">
    <source>
        <dbReference type="ARBA" id="ARBA00048179"/>
    </source>
</evidence>
<protein>
    <recommendedName>
        <fullName evidence="10">Thiamine pyrimidine synthase</fullName>
    </recommendedName>
</protein>
<dbReference type="PANTHER" id="PTHR31528:SF1">
    <property type="entry name" value="4-AMINO-5-HYDROXYMETHYL-2-METHYLPYRIMIDINE PHOSPHATE SYNTHASE THI11-RELATED"/>
    <property type="match status" value="1"/>
</dbReference>
<comment type="pathway">
    <text evidence="2">Cofactor biosynthesis; thiamine diphosphate biosynthesis.</text>
</comment>
<gene>
    <name evidence="13" type="ORF">UFOPK3444_01642</name>
</gene>
<sequence length="342" mass="36528">MTSKLLKMTVLSLAATLAGCGSGTTTHSAAPTSQPKTVTVALSWTPNTDYTGIYAAQAAGNYRERGINLKIIPYASTPPETLVAAGKADIAFSYQAGLTYSRASGSDLVSIFVPDQKNAYAIGVSADRKDIKSPKDLDGKTYAGFGTPDEGPELTAIIKAAGGKGTFKTVTLNTSAYEAVHSGAADFTIPVVTWEGVEAKQSGKPMKYFRFEDFGFPQQYSVLLAASQKWLNGNDSTARAFVEATAMGYKFAADHPADAAKLMVAATKSSFKNPKLVTDSQLLLAKGGYLTTPDGKVGVQNGSQWEKYGHFLFANKLLTGPNGKPLKAEPNWSQFWTNRYLR</sequence>
<dbReference type="InterPro" id="IPR015168">
    <property type="entry name" value="SsuA/THI5"/>
</dbReference>
<dbReference type="GO" id="GO:0016740">
    <property type="term" value="F:transferase activity"/>
    <property type="evidence" value="ECO:0007669"/>
    <property type="project" value="UniProtKB-KW"/>
</dbReference>
<keyword evidence="9" id="KW-0408">Iron</keyword>
<evidence type="ECO:0000256" key="10">
    <source>
        <dbReference type="ARBA" id="ARBA00033171"/>
    </source>
</evidence>
<dbReference type="Pfam" id="PF09084">
    <property type="entry name" value="NMT1"/>
    <property type="match status" value="1"/>
</dbReference>
<dbReference type="InterPro" id="IPR027939">
    <property type="entry name" value="NMT1/THI5"/>
</dbReference>
<dbReference type="PANTHER" id="PTHR31528">
    <property type="entry name" value="4-AMINO-5-HYDROXYMETHYL-2-METHYLPYRIMIDINE PHOSPHATE SYNTHASE THI11-RELATED"/>
    <property type="match status" value="1"/>
</dbReference>
<accession>A0A6J7EPP1</accession>
<evidence type="ECO:0000256" key="7">
    <source>
        <dbReference type="ARBA" id="ARBA00022898"/>
    </source>
</evidence>
<feature type="domain" description="SsuA/THI5-like" evidence="12">
    <location>
        <begin position="47"/>
        <end position="259"/>
    </location>
</feature>
<reference evidence="13" key="1">
    <citation type="submission" date="2020-05" db="EMBL/GenBank/DDBJ databases">
        <authorList>
            <person name="Chiriac C."/>
            <person name="Salcher M."/>
            <person name="Ghai R."/>
            <person name="Kavagutti S V."/>
        </authorList>
    </citation>
    <scope>NUCLEOTIDE SEQUENCE</scope>
</reference>
<comment type="catalytic activity">
    <reaction evidence="11">
        <text>N(6)-(pyridoxal phosphate)-L-lysyl-[4-amino-5-hydroxymethyl-2-methylpyrimidine phosphate synthase] + L-histidyl-[4-amino-5-hydroxymethyl-2-methylpyrimidine phosphate synthase] + 2 Fe(3+) + 4 H2O = L-lysyl-[4-amino-5-hydroxymethyl-2-methylpyrimidine phosphate synthase] + (2S)-2-amino-5-hydroxy-4-oxopentanoyl-[4-amino-5-hydroxymethyl-2-methylpyrimidine phosphate synthase] + 4-amino-2-methyl-5-(phosphooxymethyl)pyrimidine + 3-oxopropanoate + 2 Fe(2+) + 2 H(+)</text>
        <dbReference type="Rhea" id="RHEA:65756"/>
        <dbReference type="Rhea" id="RHEA-COMP:16892"/>
        <dbReference type="Rhea" id="RHEA-COMP:16893"/>
        <dbReference type="Rhea" id="RHEA-COMP:16894"/>
        <dbReference type="Rhea" id="RHEA-COMP:16895"/>
        <dbReference type="ChEBI" id="CHEBI:15377"/>
        <dbReference type="ChEBI" id="CHEBI:15378"/>
        <dbReference type="ChEBI" id="CHEBI:29033"/>
        <dbReference type="ChEBI" id="CHEBI:29034"/>
        <dbReference type="ChEBI" id="CHEBI:29969"/>
        <dbReference type="ChEBI" id="CHEBI:29979"/>
        <dbReference type="ChEBI" id="CHEBI:33190"/>
        <dbReference type="ChEBI" id="CHEBI:58354"/>
        <dbReference type="ChEBI" id="CHEBI:143915"/>
        <dbReference type="ChEBI" id="CHEBI:157692"/>
    </reaction>
    <physiologicalReaction direction="left-to-right" evidence="11">
        <dbReference type="Rhea" id="RHEA:65757"/>
    </physiologicalReaction>
</comment>
<comment type="similarity">
    <text evidence="3">Belongs to the NMT1/THI5 family.</text>
</comment>
<dbReference type="EMBL" id="CAFBLU010000059">
    <property type="protein sequence ID" value="CAB4883194.1"/>
    <property type="molecule type" value="Genomic_DNA"/>
</dbReference>
<keyword evidence="8" id="KW-0784">Thiamine biosynthesis</keyword>
<dbReference type="Gene3D" id="3.40.190.10">
    <property type="entry name" value="Periplasmic binding protein-like II"/>
    <property type="match status" value="2"/>
</dbReference>
<evidence type="ECO:0000256" key="8">
    <source>
        <dbReference type="ARBA" id="ARBA00022977"/>
    </source>
</evidence>
<dbReference type="GO" id="GO:0046872">
    <property type="term" value="F:metal ion binding"/>
    <property type="evidence" value="ECO:0007669"/>
    <property type="project" value="UniProtKB-KW"/>
</dbReference>
<keyword evidence="6" id="KW-0479">Metal-binding</keyword>
<evidence type="ECO:0000256" key="1">
    <source>
        <dbReference type="ARBA" id="ARBA00003469"/>
    </source>
</evidence>
<comment type="subunit">
    <text evidence="4">Homodimer.</text>
</comment>
<dbReference type="PROSITE" id="PS51257">
    <property type="entry name" value="PROKAR_LIPOPROTEIN"/>
    <property type="match status" value="1"/>
</dbReference>
<dbReference type="SUPFAM" id="SSF53850">
    <property type="entry name" value="Periplasmic binding protein-like II"/>
    <property type="match status" value="1"/>
</dbReference>
<evidence type="ECO:0000259" key="12">
    <source>
        <dbReference type="Pfam" id="PF09084"/>
    </source>
</evidence>
<evidence type="ECO:0000256" key="9">
    <source>
        <dbReference type="ARBA" id="ARBA00023004"/>
    </source>
</evidence>
<keyword evidence="7" id="KW-0663">Pyridoxal phosphate</keyword>
<evidence type="ECO:0000256" key="4">
    <source>
        <dbReference type="ARBA" id="ARBA00011738"/>
    </source>
</evidence>
<evidence type="ECO:0000313" key="13">
    <source>
        <dbReference type="EMBL" id="CAB4883194.1"/>
    </source>
</evidence>
<evidence type="ECO:0000256" key="3">
    <source>
        <dbReference type="ARBA" id="ARBA00009406"/>
    </source>
</evidence>
<evidence type="ECO:0000256" key="5">
    <source>
        <dbReference type="ARBA" id="ARBA00022679"/>
    </source>
</evidence>
<organism evidence="13">
    <name type="scientific">freshwater metagenome</name>
    <dbReference type="NCBI Taxonomy" id="449393"/>
    <lineage>
        <taxon>unclassified sequences</taxon>
        <taxon>metagenomes</taxon>
        <taxon>ecological metagenomes</taxon>
    </lineage>
</organism>
<dbReference type="GO" id="GO:0009228">
    <property type="term" value="P:thiamine biosynthetic process"/>
    <property type="evidence" value="ECO:0007669"/>
    <property type="project" value="UniProtKB-KW"/>
</dbReference>
<evidence type="ECO:0000256" key="2">
    <source>
        <dbReference type="ARBA" id="ARBA00004948"/>
    </source>
</evidence>
<name>A0A6J7EPP1_9ZZZZ</name>
<comment type="function">
    <text evidence="1">Responsible for the formation of the pyrimidine heterocycle in the thiamine biosynthesis pathway. Catalyzes the formation of hydroxymethylpyrimidine phosphate (HMP-P) from histidine and pyridoxal phosphate (PLP). The protein uses PLP and the active site histidine to form HMP-P, generating an inactive enzyme. The enzyme can only undergo a single turnover, which suggests it is a suicide enzyme.</text>
</comment>
<evidence type="ECO:0000256" key="6">
    <source>
        <dbReference type="ARBA" id="ARBA00022723"/>
    </source>
</evidence>
<dbReference type="AlphaFoldDB" id="A0A6J7EPP1"/>
<keyword evidence="5" id="KW-0808">Transferase</keyword>
<proteinExistence type="inferred from homology"/>